<organism evidence="1 2">
    <name type="scientific">Scortum barcoo</name>
    <name type="common">barcoo grunter</name>
    <dbReference type="NCBI Taxonomy" id="214431"/>
    <lineage>
        <taxon>Eukaryota</taxon>
        <taxon>Metazoa</taxon>
        <taxon>Chordata</taxon>
        <taxon>Craniata</taxon>
        <taxon>Vertebrata</taxon>
        <taxon>Euteleostomi</taxon>
        <taxon>Actinopterygii</taxon>
        <taxon>Neopterygii</taxon>
        <taxon>Teleostei</taxon>
        <taxon>Neoteleostei</taxon>
        <taxon>Acanthomorphata</taxon>
        <taxon>Eupercaria</taxon>
        <taxon>Centrarchiformes</taxon>
        <taxon>Terapontoidei</taxon>
        <taxon>Terapontidae</taxon>
        <taxon>Scortum</taxon>
    </lineage>
</organism>
<proteinExistence type="predicted"/>
<evidence type="ECO:0000313" key="1">
    <source>
        <dbReference type="EMBL" id="KAI3351514.1"/>
    </source>
</evidence>
<accession>A0ACB8V7G1</accession>
<reference evidence="1" key="1">
    <citation type="submission" date="2022-04" db="EMBL/GenBank/DDBJ databases">
        <title>Jade perch genome.</title>
        <authorList>
            <person name="Chao B."/>
        </authorList>
    </citation>
    <scope>NUCLEOTIDE SEQUENCE</scope>
    <source>
        <strain evidence="1">CB-2022</strain>
    </source>
</reference>
<name>A0ACB8V7G1_9TELE</name>
<dbReference type="EMBL" id="CM041554">
    <property type="protein sequence ID" value="KAI3351514.1"/>
    <property type="molecule type" value="Genomic_DNA"/>
</dbReference>
<dbReference type="Proteomes" id="UP000831701">
    <property type="component" value="Chromosome 24"/>
</dbReference>
<protein>
    <submittedName>
        <fullName evidence="1">Uncharacterized protein</fullName>
    </submittedName>
</protein>
<keyword evidence="2" id="KW-1185">Reference proteome</keyword>
<comment type="caution">
    <text evidence="1">The sequence shown here is derived from an EMBL/GenBank/DDBJ whole genome shotgun (WGS) entry which is preliminary data.</text>
</comment>
<evidence type="ECO:0000313" key="2">
    <source>
        <dbReference type="Proteomes" id="UP000831701"/>
    </source>
</evidence>
<gene>
    <name evidence="1" type="ORF">L3Q82_020359</name>
</gene>
<sequence length="109" mass="11635">MYFKTEELQQSGGAGEAHSPTCSESFTAGGCSVEVVSYAVGEVVGFESVKSASRMNSAVVIFLDEVVKWSGLMGFNYNVFVTSETMKCFGCGAEGHLTRACPEARRENG</sequence>